<evidence type="ECO:0000256" key="1">
    <source>
        <dbReference type="SAM" id="MobiDB-lite"/>
    </source>
</evidence>
<dbReference type="Proteomes" id="UP000276215">
    <property type="component" value="Unassembled WGS sequence"/>
</dbReference>
<dbReference type="EMBL" id="ML120527">
    <property type="protein sequence ID" value="RPA90389.1"/>
    <property type="molecule type" value="Genomic_DNA"/>
</dbReference>
<sequence>MSSFSPIFTRLRGPPSLKQPGSNATSSLLMIPDQYLVGTSADATYIQNLFVKVAVESRLQTINPPLETVIFCKMMEFIHNNYRNSITALKKYIDMLGDELDELRQQTPPPPEQPTTISAHPDTNMAWESTSSLA</sequence>
<gene>
    <name evidence="2" type="ORF">L873DRAFT_1795504</name>
</gene>
<evidence type="ECO:0000313" key="2">
    <source>
        <dbReference type="EMBL" id="RPA90389.1"/>
    </source>
</evidence>
<dbReference type="AlphaFoldDB" id="A0A3N4IWN0"/>
<proteinExistence type="predicted"/>
<evidence type="ECO:0000313" key="3">
    <source>
        <dbReference type="Proteomes" id="UP000276215"/>
    </source>
</evidence>
<name>A0A3N4IWN0_9PEZI</name>
<feature type="region of interest" description="Disordered" evidence="1">
    <location>
        <begin position="100"/>
        <end position="134"/>
    </location>
</feature>
<organism evidence="2 3">
    <name type="scientific">Choiromyces venosus 120613-1</name>
    <dbReference type="NCBI Taxonomy" id="1336337"/>
    <lineage>
        <taxon>Eukaryota</taxon>
        <taxon>Fungi</taxon>
        <taxon>Dikarya</taxon>
        <taxon>Ascomycota</taxon>
        <taxon>Pezizomycotina</taxon>
        <taxon>Pezizomycetes</taxon>
        <taxon>Pezizales</taxon>
        <taxon>Tuberaceae</taxon>
        <taxon>Choiromyces</taxon>
    </lineage>
</organism>
<keyword evidence="3" id="KW-1185">Reference proteome</keyword>
<protein>
    <submittedName>
        <fullName evidence="2">Uncharacterized protein</fullName>
    </submittedName>
</protein>
<accession>A0A3N4IWN0</accession>
<reference evidence="2 3" key="1">
    <citation type="journal article" date="2018" name="Nat. Ecol. Evol.">
        <title>Pezizomycetes genomes reveal the molecular basis of ectomycorrhizal truffle lifestyle.</title>
        <authorList>
            <person name="Murat C."/>
            <person name="Payen T."/>
            <person name="Noel B."/>
            <person name="Kuo A."/>
            <person name="Morin E."/>
            <person name="Chen J."/>
            <person name="Kohler A."/>
            <person name="Krizsan K."/>
            <person name="Balestrini R."/>
            <person name="Da Silva C."/>
            <person name="Montanini B."/>
            <person name="Hainaut M."/>
            <person name="Levati E."/>
            <person name="Barry K.W."/>
            <person name="Belfiori B."/>
            <person name="Cichocki N."/>
            <person name="Clum A."/>
            <person name="Dockter R.B."/>
            <person name="Fauchery L."/>
            <person name="Guy J."/>
            <person name="Iotti M."/>
            <person name="Le Tacon F."/>
            <person name="Lindquist E.A."/>
            <person name="Lipzen A."/>
            <person name="Malagnac F."/>
            <person name="Mello A."/>
            <person name="Molinier V."/>
            <person name="Miyauchi S."/>
            <person name="Poulain J."/>
            <person name="Riccioni C."/>
            <person name="Rubini A."/>
            <person name="Sitrit Y."/>
            <person name="Splivallo R."/>
            <person name="Traeger S."/>
            <person name="Wang M."/>
            <person name="Zifcakova L."/>
            <person name="Wipf D."/>
            <person name="Zambonelli A."/>
            <person name="Paolocci F."/>
            <person name="Nowrousian M."/>
            <person name="Ottonello S."/>
            <person name="Baldrian P."/>
            <person name="Spatafora J.W."/>
            <person name="Henrissat B."/>
            <person name="Nagy L.G."/>
            <person name="Aury J.M."/>
            <person name="Wincker P."/>
            <person name="Grigoriev I.V."/>
            <person name="Bonfante P."/>
            <person name="Martin F.M."/>
        </authorList>
    </citation>
    <scope>NUCLEOTIDE SEQUENCE [LARGE SCALE GENOMIC DNA]</scope>
    <source>
        <strain evidence="2 3">120613-1</strain>
    </source>
</reference>